<feature type="compositionally biased region" description="Basic and acidic residues" evidence="3">
    <location>
        <begin position="649"/>
        <end position="663"/>
    </location>
</feature>
<feature type="compositionally biased region" description="Acidic residues" evidence="3">
    <location>
        <begin position="830"/>
        <end position="856"/>
    </location>
</feature>
<evidence type="ECO:0000313" key="5">
    <source>
        <dbReference type="EMBL" id="SCZ99204.1"/>
    </source>
</evidence>
<dbReference type="EMBL" id="FMWP01000096">
    <property type="protein sequence ID" value="SCZ99204.1"/>
    <property type="molecule type" value="Genomic_DNA"/>
</dbReference>
<sequence>MSAMVSRSASESSFIFVDDPSIEDQTDNEMNADDLSSLDSLSAFLPTLHAPHAFQWDDTHLRQVDQARHQRQHGRLCIDELLLDLELDGKSISSCSLASGTDLYPPTSISELHSLLCAVLDAPDGDLIRTHSVIYYILLAVCDGTESTVPHQFAYASEFLLPSGTIKTVQGVFALDTGSWQRAIAALSDPHVVPDWISETLAVLSTCPPIEQRASYVLSFWRLKGITLSDPNDLALILDALCDATRKRGVVEAWALQRQWIDETHRDELANRVLSQCFGDNSLGKPVAHHVRALLAQPFTSHEDALVDAFCRSPPSDNIAKTLAVDWRLSKLIAESRPLDALRFWSTVKATVPASEDRLRLLKAAQATLTEVQQNTLALEEDVDIIPASNSISTSKSALEATSKTTSNLTQPAWQPVPAPTSAPLPRSLLSIPSKVASSSRPTNAKAPSASDLPLSASPFLRREKPLVSSVDASSLGGVQKSMLLALREGESSGHFPAPDSPGPTADLIRRASGPLPSTANLFGMSPMRESSVATTSLFGGSPARKPTLGGFGSVRQPGASSHYGKAREASPSLFGGPRAEITRMSDAGDDDLTMLSPPQAEASEADEEEEAAGSSRAGRSKSASTSKSAPTFTAKRRNVSNGTAAGAGEKRRAVSTEAEDRPSSSIKVSSNKPPAAPSSSTRQKPPGAFPSGFESESHDEDDDVDDAPQQGATKTRRSAASTTTTTTTTTKKSVAKRSSARASSAAAPGSPSTPKAKKGSSFKVETPSVAAQETPRVTTVRRSTRLQTPARDEASTSVPTSAPRSTRKGGAGGATKRLATHDLTKSNNDDGDGDDDDIDDDDHENDVDDVDDDNDKDVVLSKKDQGSSCC</sequence>
<feature type="compositionally biased region" description="Low complexity" evidence="3">
    <location>
        <begin position="719"/>
        <end position="733"/>
    </location>
</feature>
<evidence type="ECO:0000259" key="4">
    <source>
        <dbReference type="Pfam" id="PF13934"/>
    </source>
</evidence>
<feature type="compositionally biased region" description="Low complexity" evidence="3">
    <location>
        <begin position="613"/>
        <end position="630"/>
    </location>
</feature>
<feature type="compositionally biased region" description="Low complexity" evidence="3">
    <location>
        <begin position="447"/>
        <end position="457"/>
    </location>
</feature>
<keyword evidence="2" id="KW-0539">Nucleus</keyword>
<gene>
    <name evidence="5" type="ORF">BZ3500_MVSOF-1268-A1-R1_CHR3-1G05875</name>
</gene>
<dbReference type="OrthoDB" id="2537566at2759"/>
<feature type="compositionally biased region" description="Acidic residues" evidence="3">
    <location>
        <begin position="698"/>
        <end position="707"/>
    </location>
</feature>
<dbReference type="STRING" id="289078.A0A2X0KYF4"/>
<evidence type="ECO:0000313" key="6">
    <source>
        <dbReference type="Proteomes" id="UP000249723"/>
    </source>
</evidence>
<feature type="compositionally biased region" description="Low complexity" evidence="3">
    <location>
        <begin position="741"/>
        <end position="755"/>
    </location>
</feature>
<reference evidence="6" key="1">
    <citation type="submission" date="2016-10" db="EMBL/GenBank/DDBJ databases">
        <authorList>
            <person name="Jeantristanb JTB J.-T."/>
            <person name="Ricardo R."/>
        </authorList>
    </citation>
    <scope>NUCLEOTIDE SEQUENCE [LARGE SCALE GENOMIC DNA]</scope>
</reference>
<evidence type="ECO:0000256" key="1">
    <source>
        <dbReference type="ARBA" id="ARBA00004123"/>
    </source>
</evidence>
<feature type="compositionally biased region" description="Polar residues" evidence="3">
    <location>
        <begin position="397"/>
        <end position="413"/>
    </location>
</feature>
<protein>
    <submittedName>
        <fullName evidence="5">BZ3500_MvSof-1268-A1-R1_Chr3-1g05875 protein</fullName>
    </submittedName>
</protein>
<keyword evidence="6" id="KW-1185">Reference proteome</keyword>
<feature type="compositionally biased region" description="Basic and acidic residues" evidence="3">
    <location>
        <begin position="857"/>
        <end position="871"/>
    </location>
</feature>
<feature type="compositionally biased region" description="Polar residues" evidence="3">
    <location>
        <begin position="664"/>
        <end position="673"/>
    </location>
</feature>
<proteinExistence type="predicted"/>
<accession>A0A2X0KYF4</accession>
<feature type="domain" description="ELYS-like" evidence="4">
    <location>
        <begin position="76"/>
        <end position="313"/>
    </location>
</feature>
<dbReference type="InterPro" id="IPR025151">
    <property type="entry name" value="ELYS_dom"/>
</dbReference>
<organism evidence="5 6">
    <name type="scientific">Microbotryum saponariae</name>
    <dbReference type="NCBI Taxonomy" id="289078"/>
    <lineage>
        <taxon>Eukaryota</taxon>
        <taxon>Fungi</taxon>
        <taxon>Dikarya</taxon>
        <taxon>Basidiomycota</taxon>
        <taxon>Pucciniomycotina</taxon>
        <taxon>Microbotryomycetes</taxon>
        <taxon>Microbotryales</taxon>
        <taxon>Microbotryaceae</taxon>
        <taxon>Microbotryum</taxon>
    </lineage>
</organism>
<feature type="compositionally biased region" description="Polar residues" evidence="3">
    <location>
        <begin position="796"/>
        <end position="805"/>
    </location>
</feature>
<dbReference type="Proteomes" id="UP000249723">
    <property type="component" value="Unassembled WGS sequence"/>
</dbReference>
<feature type="region of interest" description="Disordered" evidence="3">
    <location>
        <begin position="397"/>
        <end position="457"/>
    </location>
</feature>
<evidence type="ECO:0000256" key="3">
    <source>
        <dbReference type="SAM" id="MobiDB-lite"/>
    </source>
</evidence>
<dbReference type="GO" id="GO:0005634">
    <property type="term" value="C:nucleus"/>
    <property type="evidence" value="ECO:0007669"/>
    <property type="project" value="UniProtKB-SubCell"/>
</dbReference>
<feature type="compositionally biased region" description="Basic and acidic residues" evidence="3">
    <location>
        <begin position="820"/>
        <end position="829"/>
    </location>
</feature>
<name>A0A2X0KYF4_9BASI</name>
<dbReference type="Pfam" id="PF13934">
    <property type="entry name" value="ELYS"/>
    <property type="match status" value="1"/>
</dbReference>
<dbReference type="AlphaFoldDB" id="A0A2X0KYF4"/>
<feature type="region of interest" description="Disordered" evidence="3">
    <location>
        <begin position="535"/>
        <end position="871"/>
    </location>
</feature>
<comment type="subcellular location">
    <subcellularLocation>
        <location evidence="1">Nucleus</location>
    </subcellularLocation>
</comment>
<evidence type="ECO:0000256" key="2">
    <source>
        <dbReference type="ARBA" id="ARBA00023242"/>
    </source>
</evidence>